<comment type="similarity">
    <text evidence="2">Belongs to the ABC-2 integral membrane protein family.</text>
</comment>
<evidence type="ECO:0000256" key="8">
    <source>
        <dbReference type="ARBA" id="ARBA00023136"/>
    </source>
</evidence>
<dbReference type="PANTHER" id="PTHR30413">
    <property type="entry name" value="INNER MEMBRANE TRANSPORT PERMEASE"/>
    <property type="match status" value="1"/>
</dbReference>
<keyword evidence="7" id="KW-0762">Sugar transport</keyword>
<evidence type="ECO:0000256" key="3">
    <source>
        <dbReference type="ARBA" id="ARBA00022448"/>
    </source>
</evidence>
<evidence type="ECO:0000313" key="11">
    <source>
        <dbReference type="EMBL" id="ROQ20064.1"/>
    </source>
</evidence>
<gene>
    <name evidence="11" type="ORF">EDC38_0657</name>
</gene>
<keyword evidence="8 9" id="KW-0472">Membrane</keyword>
<dbReference type="AlphaFoldDB" id="A0A3N1NJS7"/>
<sequence>MNPLQFISLLDLKARMALKSEASKLYLSYLWWVLEPMLWVMAFYFVFTILLEMGRDIAFLMCGKIPFLWFSKSVTTGSNSIVASKGLINQVNIPKAFFPYQSLQEALYKQWLVFLVLFALLIFYGYNASWHWLWVLPVIVANYLLILLCTLVGAFLVSYVRDIRMLINMGVLFLMFASGIFWDVNDIADPAKREALLTWNPVAFILDAYRAVLMRGEMFDHQHMIVLSAIMLGGVVLMHLVYRLFSQSIASKVINS</sequence>
<keyword evidence="12" id="KW-1185">Reference proteome</keyword>
<keyword evidence="6 9" id="KW-1133">Transmembrane helix</keyword>
<comment type="subcellular location">
    <subcellularLocation>
        <location evidence="1">Cell membrane</location>
        <topology evidence="1">Multi-pass membrane protein</topology>
    </subcellularLocation>
</comment>
<accession>A0A3N1NJS7</accession>
<dbReference type="EMBL" id="RJUK01000001">
    <property type="protein sequence ID" value="ROQ20064.1"/>
    <property type="molecule type" value="Genomic_DNA"/>
</dbReference>
<dbReference type="GO" id="GO:0005886">
    <property type="term" value="C:plasma membrane"/>
    <property type="evidence" value="ECO:0007669"/>
    <property type="project" value="UniProtKB-SubCell"/>
</dbReference>
<keyword evidence="4" id="KW-1003">Cell membrane</keyword>
<feature type="transmembrane region" description="Helical" evidence="9">
    <location>
        <begin position="225"/>
        <end position="245"/>
    </location>
</feature>
<dbReference type="Pfam" id="PF01061">
    <property type="entry name" value="ABC2_membrane"/>
    <property type="match status" value="1"/>
</dbReference>
<keyword evidence="5 9" id="KW-0812">Transmembrane</keyword>
<dbReference type="RefSeq" id="WP_123637310.1">
    <property type="nucleotide sequence ID" value="NZ_RJUK01000001.1"/>
</dbReference>
<evidence type="ECO:0000259" key="10">
    <source>
        <dbReference type="Pfam" id="PF01061"/>
    </source>
</evidence>
<organism evidence="11 12">
    <name type="scientific">Marinimicrobium koreense</name>
    <dbReference type="NCBI Taxonomy" id="306545"/>
    <lineage>
        <taxon>Bacteria</taxon>
        <taxon>Pseudomonadati</taxon>
        <taxon>Pseudomonadota</taxon>
        <taxon>Gammaproteobacteria</taxon>
        <taxon>Cellvibrionales</taxon>
        <taxon>Cellvibrionaceae</taxon>
        <taxon>Marinimicrobium</taxon>
    </lineage>
</organism>
<evidence type="ECO:0000313" key="12">
    <source>
        <dbReference type="Proteomes" id="UP000273643"/>
    </source>
</evidence>
<keyword evidence="7" id="KW-0625">Polysaccharide transport</keyword>
<dbReference type="PANTHER" id="PTHR30413:SF10">
    <property type="entry name" value="CAPSULE POLYSACCHARIDE EXPORT INNER-MEMBRANE PROTEIN CTRC"/>
    <property type="match status" value="1"/>
</dbReference>
<feature type="transmembrane region" description="Helical" evidence="9">
    <location>
        <begin position="132"/>
        <end position="159"/>
    </location>
</feature>
<dbReference type="Proteomes" id="UP000273643">
    <property type="component" value="Unassembled WGS sequence"/>
</dbReference>
<keyword evidence="3" id="KW-0813">Transport</keyword>
<evidence type="ECO:0000256" key="5">
    <source>
        <dbReference type="ARBA" id="ARBA00022692"/>
    </source>
</evidence>
<evidence type="ECO:0000256" key="6">
    <source>
        <dbReference type="ARBA" id="ARBA00022989"/>
    </source>
</evidence>
<protein>
    <submittedName>
        <fullName evidence="11">Lipopolysaccharide transport system permease protein</fullName>
    </submittedName>
</protein>
<proteinExistence type="inferred from homology"/>
<dbReference type="OrthoDB" id="9786910at2"/>
<name>A0A3N1NJS7_9GAMM</name>
<feature type="transmembrane region" description="Helical" evidence="9">
    <location>
        <begin position="166"/>
        <end position="184"/>
    </location>
</feature>
<feature type="transmembrane region" description="Helical" evidence="9">
    <location>
        <begin position="29"/>
        <end position="51"/>
    </location>
</feature>
<evidence type="ECO:0000256" key="9">
    <source>
        <dbReference type="SAM" id="Phobius"/>
    </source>
</evidence>
<feature type="domain" description="ABC-2 type transporter transmembrane" evidence="10">
    <location>
        <begin position="29"/>
        <end position="213"/>
    </location>
</feature>
<dbReference type="GO" id="GO:0140359">
    <property type="term" value="F:ABC-type transporter activity"/>
    <property type="evidence" value="ECO:0007669"/>
    <property type="project" value="InterPro"/>
</dbReference>
<comment type="caution">
    <text evidence="11">The sequence shown here is derived from an EMBL/GenBank/DDBJ whole genome shotgun (WGS) entry which is preliminary data.</text>
</comment>
<dbReference type="InterPro" id="IPR013525">
    <property type="entry name" value="ABC2_TM"/>
</dbReference>
<evidence type="ECO:0000256" key="1">
    <source>
        <dbReference type="ARBA" id="ARBA00004651"/>
    </source>
</evidence>
<evidence type="ECO:0000256" key="7">
    <source>
        <dbReference type="ARBA" id="ARBA00023047"/>
    </source>
</evidence>
<evidence type="ECO:0000256" key="4">
    <source>
        <dbReference type="ARBA" id="ARBA00022475"/>
    </source>
</evidence>
<dbReference type="GO" id="GO:0015774">
    <property type="term" value="P:polysaccharide transport"/>
    <property type="evidence" value="ECO:0007669"/>
    <property type="project" value="UniProtKB-KW"/>
</dbReference>
<feature type="transmembrane region" description="Helical" evidence="9">
    <location>
        <begin position="107"/>
        <end position="126"/>
    </location>
</feature>
<reference evidence="11 12" key="1">
    <citation type="submission" date="2018-11" db="EMBL/GenBank/DDBJ databases">
        <title>Genomic Encyclopedia of Type Strains, Phase IV (KMG-IV): sequencing the most valuable type-strain genomes for metagenomic binning, comparative biology and taxonomic classification.</title>
        <authorList>
            <person name="Goeker M."/>
        </authorList>
    </citation>
    <scope>NUCLEOTIDE SEQUENCE [LARGE SCALE GENOMIC DNA]</scope>
    <source>
        <strain evidence="11 12">DSM 16974</strain>
    </source>
</reference>
<evidence type="ECO:0000256" key="2">
    <source>
        <dbReference type="ARBA" id="ARBA00007783"/>
    </source>
</evidence>
<dbReference type="GO" id="GO:0015920">
    <property type="term" value="P:lipopolysaccharide transport"/>
    <property type="evidence" value="ECO:0007669"/>
    <property type="project" value="TreeGrafter"/>
</dbReference>